<evidence type="ECO:0008006" key="2">
    <source>
        <dbReference type="Google" id="ProtNLM"/>
    </source>
</evidence>
<dbReference type="EMBL" id="LAZR01066344">
    <property type="protein sequence ID" value="KKK53757.1"/>
    <property type="molecule type" value="Genomic_DNA"/>
</dbReference>
<proteinExistence type="predicted"/>
<name>A0A0F8WAC1_9ZZZZ</name>
<gene>
    <name evidence="1" type="ORF">LCGC14_3091560</name>
</gene>
<evidence type="ECO:0000313" key="1">
    <source>
        <dbReference type="EMBL" id="KKK53757.1"/>
    </source>
</evidence>
<accession>A0A0F8WAC1</accession>
<dbReference type="AlphaFoldDB" id="A0A0F8WAC1"/>
<dbReference type="Pfam" id="PF04860">
    <property type="entry name" value="Phage_portal"/>
    <property type="match status" value="1"/>
</dbReference>
<dbReference type="InterPro" id="IPR006944">
    <property type="entry name" value="Phage/GTA_portal"/>
</dbReference>
<protein>
    <recommendedName>
        <fullName evidence="2">Phage portal protein</fullName>
    </recommendedName>
</protein>
<reference evidence="1" key="1">
    <citation type="journal article" date="2015" name="Nature">
        <title>Complex archaea that bridge the gap between prokaryotes and eukaryotes.</title>
        <authorList>
            <person name="Spang A."/>
            <person name="Saw J.H."/>
            <person name="Jorgensen S.L."/>
            <person name="Zaremba-Niedzwiedzka K."/>
            <person name="Martijn J."/>
            <person name="Lind A.E."/>
            <person name="van Eijk R."/>
            <person name="Schleper C."/>
            <person name="Guy L."/>
            <person name="Ettema T.J."/>
        </authorList>
    </citation>
    <scope>NUCLEOTIDE SEQUENCE</scope>
</reference>
<feature type="non-terminal residue" evidence="1">
    <location>
        <position position="189"/>
    </location>
</feature>
<comment type="caution">
    <text evidence="1">The sequence shown here is derived from an EMBL/GenBank/DDBJ whole genome shotgun (WGS) entry which is preliminary data.</text>
</comment>
<organism evidence="1">
    <name type="scientific">marine sediment metagenome</name>
    <dbReference type="NCBI Taxonomy" id="412755"/>
    <lineage>
        <taxon>unclassified sequences</taxon>
        <taxon>metagenomes</taxon>
        <taxon>ecological metagenomes</taxon>
    </lineage>
</organism>
<sequence>MSIFSRLKGVVSKRSASGTANPAEWLKDFFSGGAEASSGVTINEDSALKYAPFWSGVRVISGSVASLPLLTYKHVDEGKERAREHPVFKLLHSGPNDYMGIVDFIESRQAHALVYGNGYAEIQRRGDGKPVALWPLLPDRVKRKTTDEGVPFYDVKVSHDVTVPIPDYNILHIQGLGPNGYSGYNVVDY</sequence>